<dbReference type="Pfam" id="PF00990">
    <property type="entry name" value="GGDEF"/>
    <property type="match status" value="1"/>
</dbReference>
<dbReference type="CDD" id="cd01949">
    <property type="entry name" value="GGDEF"/>
    <property type="match status" value="1"/>
</dbReference>
<dbReference type="InterPro" id="IPR043128">
    <property type="entry name" value="Rev_trsase/Diguanyl_cyclase"/>
</dbReference>
<dbReference type="Gene3D" id="3.30.70.270">
    <property type="match status" value="1"/>
</dbReference>
<name>A0A919T3B4_9ACTN</name>
<comment type="caution">
    <text evidence="3">The sequence shown here is derived from an EMBL/GenBank/DDBJ whole genome shotgun (WGS) entry which is preliminary data.</text>
</comment>
<dbReference type="InterPro" id="IPR000160">
    <property type="entry name" value="GGDEF_dom"/>
</dbReference>
<dbReference type="SMART" id="SM00267">
    <property type="entry name" value="GGDEF"/>
    <property type="match status" value="1"/>
</dbReference>
<dbReference type="AlphaFoldDB" id="A0A919T3B4"/>
<dbReference type="InterPro" id="IPR029787">
    <property type="entry name" value="Nucleotide_cyclase"/>
</dbReference>
<organism evidence="3 4">
    <name type="scientific">Paractinoplanes toevensis</name>
    <dbReference type="NCBI Taxonomy" id="571911"/>
    <lineage>
        <taxon>Bacteria</taxon>
        <taxon>Bacillati</taxon>
        <taxon>Actinomycetota</taxon>
        <taxon>Actinomycetes</taxon>
        <taxon>Micromonosporales</taxon>
        <taxon>Micromonosporaceae</taxon>
        <taxon>Paractinoplanes</taxon>
    </lineage>
</organism>
<dbReference type="InterPro" id="IPR052163">
    <property type="entry name" value="DGC-Regulatory_Protein"/>
</dbReference>
<reference evidence="3 4" key="1">
    <citation type="submission" date="2021-03" db="EMBL/GenBank/DDBJ databases">
        <title>Whole genome shotgun sequence of Actinoplanes toevensis NBRC 105298.</title>
        <authorList>
            <person name="Komaki H."/>
            <person name="Tamura T."/>
        </authorList>
    </citation>
    <scope>NUCLEOTIDE SEQUENCE [LARGE SCALE GENOMIC DNA]</scope>
    <source>
        <strain evidence="3 4">NBRC 105298</strain>
    </source>
</reference>
<keyword evidence="4" id="KW-1185">Reference proteome</keyword>
<accession>A0A919T3B4</accession>
<dbReference type="PROSITE" id="PS50887">
    <property type="entry name" value="GGDEF"/>
    <property type="match status" value="1"/>
</dbReference>
<evidence type="ECO:0000313" key="4">
    <source>
        <dbReference type="Proteomes" id="UP000677082"/>
    </source>
</evidence>
<dbReference type="PANTHER" id="PTHR46663:SF4">
    <property type="entry name" value="DIGUANYLATE CYCLASE DGCT-RELATED"/>
    <property type="match status" value="1"/>
</dbReference>
<evidence type="ECO:0000256" key="1">
    <source>
        <dbReference type="SAM" id="Phobius"/>
    </source>
</evidence>
<dbReference type="EMBL" id="BOQN01000001">
    <property type="protein sequence ID" value="GIM88275.1"/>
    <property type="molecule type" value="Genomic_DNA"/>
</dbReference>
<keyword evidence="1" id="KW-1133">Transmembrane helix</keyword>
<keyword evidence="1" id="KW-0472">Membrane</keyword>
<sequence>MGVGYALMLVAVRDFPLRTAGLVLGAVAMTGVVVLRQIIALRENHELATTDTLTGLVNRRQLYERLRMALARGRGRGNVAAVLIDMNGFKQVNDNLGHESGDQLLVAFGRILRSSVFGTDVVGRLGGDEFAIVLHDVDSVDKAVAVVSRIMAAMREPVEIGDVAVQPQASFGIVLALPGEDDADALLHRADTAMYQAKQNRTTGYAVHVTAPA</sequence>
<gene>
    <name evidence="3" type="ORF">Ato02nite_000680</name>
</gene>
<dbReference type="SUPFAM" id="SSF55073">
    <property type="entry name" value="Nucleotide cyclase"/>
    <property type="match status" value="1"/>
</dbReference>
<feature type="transmembrane region" description="Helical" evidence="1">
    <location>
        <begin position="15"/>
        <end position="35"/>
    </location>
</feature>
<evidence type="ECO:0000259" key="2">
    <source>
        <dbReference type="PROSITE" id="PS50887"/>
    </source>
</evidence>
<dbReference type="PANTHER" id="PTHR46663">
    <property type="entry name" value="DIGUANYLATE CYCLASE DGCT-RELATED"/>
    <property type="match status" value="1"/>
</dbReference>
<protein>
    <recommendedName>
        <fullName evidence="2">GGDEF domain-containing protein</fullName>
    </recommendedName>
</protein>
<proteinExistence type="predicted"/>
<evidence type="ECO:0000313" key="3">
    <source>
        <dbReference type="EMBL" id="GIM88275.1"/>
    </source>
</evidence>
<feature type="domain" description="GGDEF" evidence="2">
    <location>
        <begin position="77"/>
        <end position="212"/>
    </location>
</feature>
<dbReference type="Proteomes" id="UP000677082">
    <property type="component" value="Unassembled WGS sequence"/>
</dbReference>
<dbReference type="NCBIfam" id="TIGR00254">
    <property type="entry name" value="GGDEF"/>
    <property type="match status" value="1"/>
</dbReference>
<dbReference type="RefSeq" id="WP_213004258.1">
    <property type="nucleotide sequence ID" value="NZ_BOQN01000001.1"/>
</dbReference>
<keyword evidence="1" id="KW-0812">Transmembrane</keyword>